<accession>A0A833QEM7</accession>
<dbReference type="SUPFAM" id="SSF56112">
    <property type="entry name" value="Protein kinase-like (PK-like)"/>
    <property type="match status" value="1"/>
</dbReference>
<evidence type="ECO:0000256" key="1">
    <source>
        <dbReference type="SAM" id="MobiDB-lite"/>
    </source>
</evidence>
<evidence type="ECO:0000313" key="3">
    <source>
        <dbReference type="Proteomes" id="UP000623129"/>
    </source>
</evidence>
<name>A0A833QEM7_9POAL</name>
<dbReference type="InterPro" id="IPR011009">
    <property type="entry name" value="Kinase-like_dom_sf"/>
</dbReference>
<dbReference type="Gene3D" id="1.10.510.10">
    <property type="entry name" value="Transferase(Phosphotransferase) domain 1"/>
    <property type="match status" value="1"/>
</dbReference>
<organism evidence="2 3">
    <name type="scientific">Carex littledalei</name>
    <dbReference type="NCBI Taxonomy" id="544730"/>
    <lineage>
        <taxon>Eukaryota</taxon>
        <taxon>Viridiplantae</taxon>
        <taxon>Streptophyta</taxon>
        <taxon>Embryophyta</taxon>
        <taxon>Tracheophyta</taxon>
        <taxon>Spermatophyta</taxon>
        <taxon>Magnoliopsida</taxon>
        <taxon>Liliopsida</taxon>
        <taxon>Poales</taxon>
        <taxon>Cyperaceae</taxon>
        <taxon>Cyperoideae</taxon>
        <taxon>Cariceae</taxon>
        <taxon>Carex</taxon>
        <taxon>Carex subgen. Euthyceras</taxon>
    </lineage>
</organism>
<keyword evidence="2" id="KW-0675">Receptor</keyword>
<dbReference type="InterPro" id="IPR050823">
    <property type="entry name" value="Plant_Ser_Thr_Prot_Kinase"/>
</dbReference>
<keyword evidence="2" id="KW-0418">Kinase</keyword>
<sequence>MLTGLRALDSSRPSDQHNLVDWAKPYLSDRRKLPRLLDPRLEGRYPSKGAVLAAQLTLRCLSGDPKSRPSMEEVLAVLKEVENMKSRPKEGGDASPRPGPRRNNRGSSGLGPGQPSPRIRFF</sequence>
<evidence type="ECO:0000313" key="2">
    <source>
        <dbReference type="EMBL" id="KAF3321121.1"/>
    </source>
</evidence>
<comment type="caution">
    <text evidence="2">The sequence shown here is derived from an EMBL/GenBank/DDBJ whole genome shotgun (WGS) entry which is preliminary data.</text>
</comment>
<gene>
    <name evidence="2" type="ORF">FCM35_KLT14374</name>
</gene>
<dbReference type="OrthoDB" id="694805at2759"/>
<dbReference type="GO" id="GO:0016301">
    <property type="term" value="F:kinase activity"/>
    <property type="evidence" value="ECO:0007669"/>
    <property type="project" value="UniProtKB-KW"/>
</dbReference>
<reference evidence="2" key="1">
    <citation type="submission" date="2020-01" db="EMBL/GenBank/DDBJ databases">
        <title>Genome sequence of Kobresia littledalei, the first chromosome-level genome in the family Cyperaceae.</title>
        <authorList>
            <person name="Qu G."/>
        </authorList>
    </citation>
    <scope>NUCLEOTIDE SEQUENCE</scope>
    <source>
        <strain evidence="2">C.B.Clarke</strain>
        <tissue evidence="2">Leaf</tissue>
    </source>
</reference>
<keyword evidence="2" id="KW-0808">Transferase</keyword>
<keyword evidence="3" id="KW-1185">Reference proteome</keyword>
<proteinExistence type="predicted"/>
<protein>
    <submittedName>
        <fullName evidence="2">Receptor-like serine/threonine-protein kinase</fullName>
    </submittedName>
</protein>
<dbReference type="AlphaFoldDB" id="A0A833QEM7"/>
<dbReference type="PANTHER" id="PTHR45621">
    <property type="entry name" value="OS01G0588500 PROTEIN-RELATED"/>
    <property type="match status" value="1"/>
</dbReference>
<feature type="compositionally biased region" description="Basic and acidic residues" evidence="1">
    <location>
        <begin position="80"/>
        <end position="92"/>
    </location>
</feature>
<dbReference type="EMBL" id="SWLB01000027">
    <property type="protein sequence ID" value="KAF3321121.1"/>
    <property type="molecule type" value="Genomic_DNA"/>
</dbReference>
<feature type="region of interest" description="Disordered" evidence="1">
    <location>
        <begin position="80"/>
        <end position="122"/>
    </location>
</feature>
<dbReference type="Proteomes" id="UP000623129">
    <property type="component" value="Unassembled WGS sequence"/>
</dbReference>